<reference evidence="2 3" key="1">
    <citation type="journal article" date="2021" name="Elife">
        <title>Chloroplast acquisition without the gene transfer in kleptoplastic sea slugs, Plakobranchus ocellatus.</title>
        <authorList>
            <person name="Maeda T."/>
            <person name="Takahashi S."/>
            <person name="Yoshida T."/>
            <person name="Shimamura S."/>
            <person name="Takaki Y."/>
            <person name="Nagai Y."/>
            <person name="Toyoda A."/>
            <person name="Suzuki Y."/>
            <person name="Arimoto A."/>
            <person name="Ishii H."/>
            <person name="Satoh N."/>
            <person name="Nishiyama T."/>
            <person name="Hasebe M."/>
            <person name="Maruyama T."/>
            <person name="Minagawa J."/>
            <person name="Obokata J."/>
            <person name="Shigenobu S."/>
        </authorList>
    </citation>
    <scope>NUCLEOTIDE SEQUENCE [LARGE SCALE GENOMIC DNA]</scope>
</reference>
<evidence type="ECO:0000313" key="2">
    <source>
        <dbReference type="EMBL" id="GFO44631.1"/>
    </source>
</evidence>
<dbReference type="Proteomes" id="UP000735302">
    <property type="component" value="Unassembled WGS sequence"/>
</dbReference>
<gene>
    <name evidence="2" type="ORF">PoB_007113600</name>
</gene>
<protein>
    <submittedName>
        <fullName evidence="2">Ribonuclease hi</fullName>
    </submittedName>
</protein>
<evidence type="ECO:0000256" key="1">
    <source>
        <dbReference type="SAM" id="MobiDB-lite"/>
    </source>
</evidence>
<feature type="region of interest" description="Disordered" evidence="1">
    <location>
        <begin position="137"/>
        <end position="195"/>
    </location>
</feature>
<proteinExistence type="predicted"/>
<sequence length="195" mass="21673">MHPSFGWIPAHVGIQGTENVDKLAKTALNRAAWLQKLFWSFLNPKEMHTSALSGKKIGMLGASKLHEILPRLGEDLSKRGKGADKKQETVMCRLWVDHTWLTQTYLFKNEEQPFCRACESLSCPAYFMLMPRRSSHQELTLQSSPQQGDLRLSGPPSGQGAGGGARTRDRMVPADLKADSLATVPPTPPLFRYKG</sequence>
<comment type="caution">
    <text evidence="2">The sequence shown here is derived from an EMBL/GenBank/DDBJ whole genome shotgun (WGS) entry which is preliminary data.</text>
</comment>
<feature type="compositionally biased region" description="Basic and acidic residues" evidence="1">
    <location>
        <begin position="166"/>
        <end position="178"/>
    </location>
</feature>
<keyword evidence="3" id="KW-1185">Reference proteome</keyword>
<organism evidence="2 3">
    <name type="scientific">Plakobranchus ocellatus</name>
    <dbReference type="NCBI Taxonomy" id="259542"/>
    <lineage>
        <taxon>Eukaryota</taxon>
        <taxon>Metazoa</taxon>
        <taxon>Spiralia</taxon>
        <taxon>Lophotrochozoa</taxon>
        <taxon>Mollusca</taxon>
        <taxon>Gastropoda</taxon>
        <taxon>Heterobranchia</taxon>
        <taxon>Euthyneura</taxon>
        <taxon>Panpulmonata</taxon>
        <taxon>Sacoglossa</taxon>
        <taxon>Placobranchoidea</taxon>
        <taxon>Plakobranchidae</taxon>
        <taxon>Plakobranchus</taxon>
    </lineage>
</organism>
<feature type="compositionally biased region" description="Polar residues" evidence="1">
    <location>
        <begin position="137"/>
        <end position="147"/>
    </location>
</feature>
<name>A0AAV4DKB7_9GAST</name>
<evidence type="ECO:0000313" key="3">
    <source>
        <dbReference type="Proteomes" id="UP000735302"/>
    </source>
</evidence>
<accession>A0AAV4DKB7</accession>
<dbReference type="EMBL" id="BLXT01007982">
    <property type="protein sequence ID" value="GFO44631.1"/>
    <property type="molecule type" value="Genomic_DNA"/>
</dbReference>
<dbReference type="AlphaFoldDB" id="A0AAV4DKB7"/>